<proteinExistence type="predicted"/>
<dbReference type="EMBL" id="PEBW01000003">
    <property type="protein sequence ID" value="PTQ52069.1"/>
    <property type="molecule type" value="Genomic_DNA"/>
</dbReference>
<evidence type="ECO:0000313" key="3">
    <source>
        <dbReference type="Proteomes" id="UP000244016"/>
    </source>
</evidence>
<reference evidence="2 3" key="1">
    <citation type="submission" date="2017-08" db="EMBL/GenBank/DDBJ databases">
        <title>Burning lignite coal seam in the remote Altai Mountains harbors a hydrogen-driven thermophilic microbial community.</title>
        <authorList>
            <person name="Kadnikov V.V."/>
            <person name="Mardanov A.V."/>
            <person name="Ivasenko D."/>
            <person name="Beletsky A.V."/>
            <person name="Karnachuk O.V."/>
            <person name="Ravin N.V."/>
        </authorList>
    </citation>
    <scope>NUCLEOTIDE SEQUENCE [LARGE SCALE GENOMIC DNA]</scope>
    <source>
        <strain evidence="2">AL31</strain>
    </source>
</reference>
<dbReference type="InterPro" id="IPR011055">
    <property type="entry name" value="Dup_hybrid_motif"/>
</dbReference>
<protein>
    <recommendedName>
        <fullName evidence="1">M23ase beta-sheet core domain-containing protein</fullName>
    </recommendedName>
</protein>
<comment type="caution">
    <text evidence="2">The sequence shown here is derived from an EMBL/GenBank/DDBJ whole genome shotgun (WGS) entry which is preliminary data.</text>
</comment>
<dbReference type="CDD" id="cd12797">
    <property type="entry name" value="M23_peptidase"/>
    <property type="match status" value="1"/>
</dbReference>
<organism evidence="2 3">
    <name type="scientific">Brockia lithotrophica</name>
    <dbReference type="NCBI Taxonomy" id="933949"/>
    <lineage>
        <taxon>Bacteria</taxon>
        <taxon>Bacillati</taxon>
        <taxon>Bacillota</taxon>
        <taxon>Bacilli</taxon>
        <taxon>Bacillales</taxon>
        <taxon>Bacillales Family X. Incertae Sedis</taxon>
        <taxon>Brockia</taxon>
    </lineage>
</organism>
<sequence>MRAERGTKLLSLLALALAVGAVYRVFFGGAESPVASPAFASPWSSGDGKFFLWELLPGFRERRPTSSRYHMPLEGRVVQAFQENGSGVVFETGYRSPVAPIGIGWVRKVTETAERGFFVEVKHGDGTVSRYGFLGEVYVCEGDFVYPDRPLGVVKARALYLEVRRFDVAVDPMDVLAPAERPGRRE</sequence>
<name>A0A2T5G7C0_9BACL</name>
<dbReference type="InterPro" id="IPR016047">
    <property type="entry name" value="M23ase_b-sheet_dom"/>
</dbReference>
<dbReference type="Proteomes" id="UP000244016">
    <property type="component" value="Unassembled WGS sequence"/>
</dbReference>
<dbReference type="Gene3D" id="2.70.70.10">
    <property type="entry name" value="Glucose Permease (Domain IIA)"/>
    <property type="match status" value="1"/>
</dbReference>
<dbReference type="AlphaFoldDB" id="A0A2T5G7C0"/>
<evidence type="ECO:0000313" key="2">
    <source>
        <dbReference type="EMBL" id="PTQ52069.1"/>
    </source>
</evidence>
<feature type="domain" description="M23ase beta-sheet core" evidence="1">
    <location>
        <begin position="86"/>
        <end position="172"/>
    </location>
</feature>
<accession>A0A2T5G7C0</accession>
<evidence type="ECO:0000259" key="1">
    <source>
        <dbReference type="Pfam" id="PF01551"/>
    </source>
</evidence>
<dbReference type="Pfam" id="PF01551">
    <property type="entry name" value="Peptidase_M23"/>
    <property type="match status" value="1"/>
</dbReference>
<gene>
    <name evidence="2" type="ORF">BLITH_1036</name>
</gene>
<dbReference type="SUPFAM" id="SSF51261">
    <property type="entry name" value="Duplicated hybrid motif"/>
    <property type="match status" value="1"/>
</dbReference>